<evidence type="ECO:0000313" key="2">
    <source>
        <dbReference type="Proteomes" id="UP000191133"/>
    </source>
</evidence>
<dbReference type="Proteomes" id="UP000191133">
    <property type="component" value="Unassembled WGS sequence"/>
</dbReference>
<proteinExistence type="predicted"/>
<gene>
    <name evidence="1" type="ORF">SAMN04488690_3098</name>
</gene>
<sequence length="198" mass="22068">MYTRLLLTAEKPSPTDAYVGGGAFLPEHIPWPACAGGRAFFHLTAVPAHWFYPREVAEDFWFSIFIPVDVQRHTHLRQLRAVEGASEAVVLAYRRGAASRSRCMSDSLELGRIERVECLEPDDDENLDSKLDGVDAWLQSTLTWNGGRRRLMLYGADIDDILPSHKGILSDGMAYLFIPDQPDFALGGRAGAFFLQLG</sequence>
<name>A0A1W1H183_9GAMM</name>
<reference evidence="2" key="1">
    <citation type="submission" date="2016-10" db="EMBL/GenBank/DDBJ databases">
        <authorList>
            <person name="Varghese N."/>
        </authorList>
    </citation>
    <scope>NUCLEOTIDE SEQUENCE [LARGE SCALE GENOMIC DNA]</scope>
    <source>
        <strain evidence="2">92MFCol6.1</strain>
    </source>
</reference>
<protein>
    <recommendedName>
        <fullName evidence="3">DUF1963 domain-containing protein</fullName>
    </recommendedName>
</protein>
<organism evidence="1 2">
    <name type="scientific">Stenotrophomonas indicatrix</name>
    <dbReference type="NCBI Taxonomy" id="2045451"/>
    <lineage>
        <taxon>Bacteria</taxon>
        <taxon>Pseudomonadati</taxon>
        <taxon>Pseudomonadota</taxon>
        <taxon>Gammaproteobacteria</taxon>
        <taxon>Lysobacterales</taxon>
        <taxon>Lysobacteraceae</taxon>
        <taxon>Stenotrophomonas</taxon>
    </lineage>
</organism>
<evidence type="ECO:0000313" key="1">
    <source>
        <dbReference type="EMBL" id="SLM25349.1"/>
    </source>
</evidence>
<dbReference type="EMBL" id="FWEU01000004">
    <property type="protein sequence ID" value="SLM25349.1"/>
    <property type="molecule type" value="Genomic_DNA"/>
</dbReference>
<dbReference type="AlphaFoldDB" id="A0A1W1H183"/>
<accession>A0A1W1H183</accession>
<evidence type="ECO:0008006" key="3">
    <source>
        <dbReference type="Google" id="ProtNLM"/>
    </source>
</evidence>